<feature type="non-terminal residue" evidence="1">
    <location>
        <position position="156"/>
    </location>
</feature>
<accession>A0A9D4B0M2</accession>
<evidence type="ECO:0000313" key="2">
    <source>
        <dbReference type="Proteomes" id="UP000827986"/>
    </source>
</evidence>
<sequence>VTFQCQTETSQIKEPLKRCKGVFLRGNNSEFCSFMNSTLVNLETMCAEDRAVSLQEVARPFGSFLNSSTLSAGGKESEGEVASAVTFLLQSVELAALTAALKSPENMTQTVTTESMAIQTLLVVPAAGPCDEVFRLRAQEETMDIHCDTVTRAATE</sequence>
<proteinExistence type="predicted"/>
<reference evidence="1" key="1">
    <citation type="submission" date="2021-09" db="EMBL/GenBank/DDBJ databases">
        <title>The genome of Mauremys mutica provides insights into the evolution of semi-aquatic lifestyle.</title>
        <authorList>
            <person name="Gong S."/>
            <person name="Gao Y."/>
        </authorList>
    </citation>
    <scope>NUCLEOTIDE SEQUENCE</scope>
    <source>
        <strain evidence="1">MM-2020</strain>
        <tissue evidence="1">Muscle</tissue>
    </source>
</reference>
<evidence type="ECO:0000313" key="1">
    <source>
        <dbReference type="EMBL" id="KAH1176459.1"/>
    </source>
</evidence>
<gene>
    <name evidence="1" type="ORF">KIL84_021193</name>
</gene>
<keyword evidence="2" id="KW-1185">Reference proteome</keyword>
<dbReference type="EMBL" id="JAHDVG010000475">
    <property type="protein sequence ID" value="KAH1176459.1"/>
    <property type="molecule type" value="Genomic_DNA"/>
</dbReference>
<dbReference type="AlphaFoldDB" id="A0A9D4B0M2"/>
<dbReference type="Proteomes" id="UP000827986">
    <property type="component" value="Unassembled WGS sequence"/>
</dbReference>
<protein>
    <submittedName>
        <fullName evidence="1">Uncharacterized protein</fullName>
    </submittedName>
</protein>
<feature type="non-terminal residue" evidence="1">
    <location>
        <position position="1"/>
    </location>
</feature>
<comment type="caution">
    <text evidence="1">The sequence shown here is derived from an EMBL/GenBank/DDBJ whole genome shotgun (WGS) entry which is preliminary data.</text>
</comment>
<name>A0A9D4B0M2_9SAUR</name>
<organism evidence="1 2">
    <name type="scientific">Mauremys mutica</name>
    <name type="common">yellowpond turtle</name>
    <dbReference type="NCBI Taxonomy" id="74926"/>
    <lineage>
        <taxon>Eukaryota</taxon>
        <taxon>Metazoa</taxon>
        <taxon>Chordata</taxon>
        <taxon>Craniata</taxon>
        <taxon>Vertebrata</taxon>
        <taxon>Euteleostomi</taxon>
        <taxon>Archelosauria</taxon>
        <taxon>Testudinata</taxon>
        <taxon>Testudines</taxon>
        <taxon>Cryptodira</taxon>
        <taxon>Durocryptodira</taxon>
        <taxon>Testudinoidea</taxon>
        <taxon>Geoemydidae</taxon>
        <taxon>Geoemydinae</taxon>
        <taxon>Mauremys</taxon>
    </lineage>
</organism>